<reference evidence="1" key="1">
    <citation type="submission" date="2023-03" db="EMBL/GenBank/DDBJ databases">
        <title>Massive genome expansion in bonnet fungi (Mycena s.s.) driven by repeated elements and novel gene families across ecological guilds.</title>
        <authorList>
            <consortium name="Lawrence Berkeley National Laboratory"/>
            <person name="Harder C.B."/>
            <person name="Miyauchi S."/>
            <person name="Viragh M."/>
            <person name="Kuo A."/>
            <person name="Thoen E."/>
            <person name="Andreopoulos B."/>
            <person name="Lu D."/>
            <person name="Skrede I."/>
            <person name="Drula E."/>
            <person name="Henrissat B."/>
            <person name="Morin E."/>
            <person name="Kohler A."/>
            <person name="Barry K."/>
            <person name="LaButti K."/>
            <person name="Morin E."/>
            <person name="Salamov A."/>
            <person name="Lipzen A."/>
            <person name="Mereny Z."/>
            <person name="Hegedus B."/>
            <person name="Baldrian P."/>
            <person name="Stursova M."/>
            <person name="Weitz H."/>
            <person name="Taylor A."/>
            <person name="Grigoriev I.V."/>
            <person name="Nagy L.G."/>
            <person name="Martin F."/>
            <person name="Kauserud H."/>
        </authorList>
    </citation>
    <scope>NUCLEOTIDE SEQUENCE</scope>
    <source>
        <strain evidence="1">CBHHK067</strain>
    </source>
</reference>
<comment type="caution">
    <text evidence="1">The sequence shown here is derived from an EMBL/GenBank/DDBJ whole genome shotgun (WGS) entry which is preliminary data.</text>
</comment>
<dbReference type="AlphaFoldDB" id="A0AAD7BYD0"/>
<name>A0AAD7BYD0_MYCRO</name>
<evidence type="ECO:0000313" key="2">
    <source>
        <dbReference type="Proteomes" id="UP001221757"/>
    </source>
</evidence>
<accession>A0AAD7BYD0</accession>
<protein>
    <submittedName>
        <fullName evidence="1">Uncharacterized protein</fullName>
    </submittedName>
</protein>
<proteinExistence type="predicted"/>
<dbReference type="Proteomes" id="UP001221757">
    <property type="component" value="Unassembled WGS sequence"/>
</dbReference>
<keyword evidence="2" id="KW-1185">Reference proteome</keyword>
<organism evidence="1 2">
    <name type="scientific">Mycena rosella</name>
    <name type="common">Pink bonnet</name>
    <name type="synonym">Agaricus rosellus</name>
    <dbReference type="NCBI Taxonomy" id="1033263"/>
    <lineage>
        <taxon>Eukaryota</taxon>
        <taxon>Fungi</taxon>
        <taxon>Dikarya</taxon>
        <taxon>Basidiomycota</taxon>
        <taxon>Agaricomycotina</taxon>
        <taxon>Agaricomycetes</taxon>
        <taxon>Agaricomycetidae</taxon>
        <taxon>Agaricales</taxon>
        <taxon>Marasmiineae</taxon>
        <taxon>Mycenaceae</taxon>
        <taxon>Mycena</taxon>
    </lineage>
</organism>
<evidence type="ECO:0000313" key="1">
    <source>
        <dbReference type="EMBL" id="KAJ7634019.1"/>
    </source>
</evidence>
<sequence length="179" mass="19729">MRLNSIHGVHPAPAQYHDWNDEHNHVIQGIAPSTFMLNYEDKTRSILSAQQVQLYCGFNQTVHCWHCSEDIVLPSQEPPGYNKFLLCVQATDLNLGIGWGRVDMELASGYLATAEGTCPANVHNYGIANDSDIIDREIVQPGNTQVPMSCLIVLEANLVSALMAKETANTGGKSQRMSF</sequence>
<gene>
    <name evidence="1" type="ORF">B0H17DRAFT_1217350</name>
</gene>
<dbReference type="EMBL" id="JARKIE010000477">
    <property type="protein sequence ID" value="KAJ7634019.1"/>
    <property type="molecule type" value="Genomic_DNA"/>
</dbReference>